<feature type="binding site" evidence="11">
    <location>
        <position position="152"/>
    </location>
    <ligand>
        <name>GTP</name>
        <dbReference type="ChEBI" id="CHEBI:37565"/>
    </ligand>
</feature>
<comment type="pathway">
    <text evidence="1 11">Cofactor biosynthesis; riboflavin biosynthesis; 5-amino-6-(D-ribitylamino)uracil from GTP: step 1/4.</text>
</comment>
<dbReference type="PANTHER" id="PTHR21327">
    <property type="entry name" value="GTP CYCLOHYDROLASE II-RELATED"/>
    <property type="match status" value="1"/>
</dbReference>
<evidence type="ECO:0000256" key="2">
    <source>
        <dbReference type="ARBA" id="ARBA00005520"/>
    </source>
</evidence>
<comment type="similarity">
    <text evidence="11">Belongs to the GTP cyclohydrolase II family.</text>
</comment>
<dbReference type="NCBIfam" id="TIGR00505">
    <property type="entry name" value="ribA"/>
    <property type="match status" value="1"/>
</dbReference>
<evidence type="ECO:0000256" key="10">
    <source>
        <dbReference type="ARBA" id="ARBA00049295"/>
    </source>
</evidence>
<dbReference type="InterPro" id="IPR000926">
    <property type="entry name" value="RibA"/>
</dbReference>
<protein>
    <recommendedName>
        <fullName evidence="11">GTP cyclohydrolase-2</fullName>
        <ecNumber evidence="11">3.5.4.25</ecNumber>
    </recommendedName>
    <alternativeName>
        <fullName evidence="11">GTP cyclohydrolase II</fullName>
    </alternativeName>
</protein>
<dbReference type="Proteomes" id="UP000808337">
    <property type="component" value="Unassembled WGS sequence"/>
</dbReference>
<comment type="similarity">
    <text evidence="2">In the N-terminal section; belongs to the DHBP synthase family.</text>
</comment>
<feature type="binding site" evidence="11">
    <location>
        <position position="66"/>
    </location>
    <ligand>
        <name>Zn(2+)</name>
        <dbReference type="ChEBI" id="CHEBI:29105"/>
        <note>catalytic</note>
    </ligand>
</feature>
<evidence type="ECO:0000256" key="11">
    <source>
        <dbReference type="HAMAP-Rule" id="MF_00179"/>
    </source>
</evidence>
<comment type="function">
    <text evidence="9 11">Catalyzes the conversion of GTP to 2,5-diamino-6-ribosylamino-4(3H)-pyrimidinone 5'-phosphate (DARP), formate and pyrophosphate.</text>
</comment>
<accession>A0A9D7SWJ5</accession>
<proteinExistence type="inferred from homology"/>
<feature type="binding site" evidence="11">
    <location>
        <position position="69"/>
    </location>
    <ligand>
        <name>GTP</name>
        <dbReference type="ChEBI" id="CHEBI:37565"/>
    </ligand>
</feature>
<dbReference type="GO" id="GO:0005525">
    <property type="term" value="F:GTP binding"/>
    <property type="evidence" value="ECO:0007669"/>
    <property type="project" value="UniProtKB-KW"/>
</dbReference>
<comment type="caution">
    <text evidence="13">The sequence shown here is derived from an EMBL/GenBank/DDBJ whole genome shotgun (WGS) entry which is preliminary data.</text>
</comment>
<feature type="binding site" evidence="11">
    <location>
        <position position="112"/>
    </location>
    <ligand>
        <name>GTP</name>
        <dbReference type="ChEBI" id="CHEBI:37565"/>
    </ligand>
</feature>
<comment type="cofactor">
    <cofactor evidence="11">
        <name>Zn(2+)</name>
        <dbReference type="ChEBI" id="CHEBI:29105"/>
    </cofactor>
    <text evidence="11">Binds 1 zinc ion per subunit.</text>
</comment>
<keyword evidence="3 11" id="KW-0686">Riboflavin biosynthesis</keyword>
<evidence type="ECO:0000256" key="5">
    <source>
        <dbReference type="ARBA" id="ARBA00022741"/>
    </source>
</evidence>
<feature type="domain" description="GTP cyclohydrolase II" evidence="12">
    <location>
        <begin position="5"/>
        <end position="168"/>
    </location>
</feature>
<dbReference type="Gene3D" id="3.40.50.10990">
    <property type="entry name" value="GTP cyclohydrolase II"/>
    <property type="match status" value="1"/>
</dbReference>
<dbReference type="GO" id="GO:0005829">
    <property type="term" value="C:cytosol"/>
    <property type="evidence" value="ECO:0007669"/>
    <property type="project" value="TreeGrafter"/>
</dbReference>
<dbReference type="FunFam" id="3.40.50.10990:FF:000001">
    <property type="entry name" value="Riboflavin biosynthesis protein RibBA"/>
    <property type="match status" value="1"/>
</dbReference>
<dbReference type="GO" id="GO:0008270">
    <property type="term" value="F:zinc ion binding"/>
    <property type="evidence" value="ECO:0007669"/>
    <property type="project" value="UniProtKB-UniRule"/>
</dbReference>
<evidence type="ECO:0000313" key="13">
    <source>
        <dbReference type="EMBL" id="MBK9984513.1"/>
    </source>
</evidence>
<keyword evidence="8 11" id="KW-0342">GTP-binding</keyword>
<dbReference type="HAMAP" id="MF_00179">
    <property type="entry name" value="RibA"/>
    <property type="match status" value="1"/>
</dbReference>
<feature type="active site" description="Nucleophile" evidence="11">
    <location>
        <position position="126"/>
    </location>
</feature>
<evidence type="ECO:0000259" key="12">
    <source>
        <dbReference type="Pfam" id="PF00925"/>
    </source>
</evidence>
<feature type="binding site" evidence="11">
    <location>
        <begin position="48"/>
        <end position="52"/>
    </location>
    <ligand>
        <name>GTP</name>
        <dbReference type="ChEBI" id="CHEBI:37565"/>
    </ligand>
</feature>
<dbReference type="InterPro" id="IPR036144">
    <property type="entry name" value="RibA-like_sf"/>
</dbReference>
<feature type="binding site" evidence="11">
    <location>
        <position position="64"/>
    </location>
    <ligand>
        <name>Zn(2+)</name>
        <dbReference type="ChEBI" id="CHEBI:29105"/>
        <note>catalytic</note>
    </ligand>
</feature>
<evidence type="ECO:0000256" key="1">
    <source>
        <dbReference type="ARBA" id="ARBA00004853"/>
    </source>
</evidence>
<evidence type="ECO:0000256" key="4">
    <source>
        <dbReference type="ARBA" id="ARBA00022723"/>
    </source>
</evidence>
<comment type="catalytic activity">
    <reaction evidence="10 11">
        <text>GTP + 4 H2O = 2,5-diamino-6-hydroxy-4-(5-phosphoribosylamino)-pyrimidine + formate + 2 phosphate + 3 H(+)</text>
        <dbReference type="Rhea" id="RHEA:23704"/>
        <dbReference type="ChEBI" id="CHEBI:15377"/>
        <dbReference type="ChEBI" id="CHEBI:15378"/>
        <dbReference type="ChEBI" id="CHEBI:15740"/>
        <dbReference type="ChEBI" id="CHEBI:37565"/>
        <dbReference type="ChEBI" id="CHEBI:43474"/>
        <dbReference type="ChEBI" id="CHEBI:58614"/>
        <dbReference type="EC" id="3.5.4.25"/>
    </reaction>
</comment>
<evidence type="ECO:0000256" key="6">
    <source>
        <dbReference type="ARBA" id="ARBA00022801"/>
    </source>
</evidence>
<dbReference type="NCBIfam" id="NF001591">
    <property type="entry name" value="PRK00393.1"/>
    <property type="match status" value="1"/>
</dbReference>
<dbReference type="GO" id="GO:0008686">
    <property type="term" value="F:3,4-dihydroxy-2-butanone-4-phosphate synthase activity"/>
    <property type="evidence" value="ECO:0007669"/>
    <property type="project" value="TreeGrafter"/>
</dbReference>
<evidence type="ECO:0000256" key="3">
    <source>
        <dbReference type="ARBA" id="ARBA00022619"/>
    </source>
</evidence>
<feature type="binding site" evidence="11">
    <location>
        <begin position="90"/>
        <end position="92"/>
    </location>
    <ligand>
        <name>GTP</name>
        <dbReference type="ChEBI" id="CHEBI:37565"/>
    </ligand>
</feature>
<keyword evidence="5 11" id="KW-0547">Nucleotide-binding</keyword>
<sequence>MQKQVHSSIPTTSGFWYIDAYADNDVDPMPHLALYSPGLNPNEIVTVRVHSECLTGDLFGSKRCDCGAQLEKSLELITREKGVLIYLRQEGRGIGLINKLKAYNLQDEGYNTIDANHQLGFETDERTYHIANLILKDLGIDNIRLLTNNPEKIISLSEGGINIVDRVPLMIEPNEDNEEYLRTKRDLMGHLLGP</sequence>
<dbReference type="PANTHER" id="PTHR21327:SF18">
    <property type="entry name" value="3,4-DIHYDROXY-2-BUTANONE 4-PHOSPHATE SYNTHASE"/>
    <property type="match status" value="1"/>
</dbReference>
<dbReference type="GO" id="GO:0009231">
    <property type="term" value="P:riboflavin biosynthetic process"/>
    <property type="evidence" value="ECO:0007669"/>
    <property type="project" value="UniProtKB-UniRule"/>
</dbReference>
<evidence type="ECO:0000313" key="14">
    <source>
        <dbReference type="Proteomes" id="UP000808337"/>
    </source>
</evidence>
<evidence type="ECO:0000256" key="7">
    <source>
        <dbReference type="ARBA" id="ARBA00022833"/>
    </source>
</evidence>
<name>A0A9D7SWJ5_9BACT</name>
<dbReference type="SUPFAM" id="SSF142695">
    <property type="entry name" value="RibA-like"/>
    <property type="match status" value="1"/>
</dbReference>
<dbReference type="InterPro" id="IPR032677">
    <property type="entry name" value="GTP_cyclohydro_II"/>
</dbReference>
<dbReference type="Pfam" id="PF00925">
    <property type="entry name" value="GTP_cyclohydro2"/>
    <property type="match status" value="1"/>
</dbReference>
<dbReference type="AlphaFoldDB" id="A0A9D7SWJ5"/>
<dbReference type="CDD" id="cd00641">
    <property type="entry name" value="GTP_cyclohydro2"/>
    <property type="match status" value="1"/>
</dbReference>
<feature type="binding site" evidence="11">
    <location>
        <position position="53"/>
    </location>
    <ligand>
        <name>Zn(2+)</name>
        <dbReference type="ChEBI" id="CHEBI:29105"/>
        <note>catalytic</note>
    </ligand>
</feature>
<evidence type="ECO:0000256" key="8">
    <source>
        <dbReference type="ARBA" id="ARBA00023134"/>
    </source>
</evidence>
<keyword evidence="7 11" id="KW-0862">Zinc</keyword>
<organism evidence="13 14">
    <name type="scientific">Candidatus Opimibacter skivensis</name>
    <dbReference type="NCBI Taxonomy" id="2982028"/>
    <lineage>
        <taxon>Bacteria</taxon>
        <taxon>Pseudomonadati</taxon>
        <taxon>Bacteroidota</taxon>
        <taxon>Saprospiria</taxon>
        <taxon>Saprospirales</taxon>
        <taxon>Saprospiraceae</taxon>
        <taxon>Candidatus Opimibacter</taxon>
    </lineage>
</organism>
<feature type="binding site" evidence="11">
    <location>
        <position position="147"/>
    </location>
    <ligand>
        <name>GTP</name>
        <dbReference type="ChEBI" id="CHEBI:37565"/>
    </ligand>
</feature>
<feature type="active site" description="Proton acceptor" evidence="11">
    <location>
        <position position="124"/>
    </location>
</feature>
<keyword evidence="6 11" id="KW-0378">Hydrolase</keyword>
<dbReference type="EMBL" id="JADKGY010000029">
    <property type="protein sequence ID" value="MBK9984513.1"/>
    <property type="molecule type" value="Genomic_DNA"/>
</dbReference>
<gene>
    <name evidence="11 13" type="primary">ribA</name>
    <name evidence="13" type="ORF">IPP15_19465</name>
</gene>
<evidence type="ECO:0000256" key="9">
    <source>
        <dbReference type="ARBA" id="ARBA00043932"/>
    </source>
</evidence>
<keyword evidence="4 11" id="KW-0479">Metal-binding</keyword>
<dbReference type="EC" id="3.5.4.25" evidence="11"/>
<dbReference type="GO" id="GO:0003935">
    <property type="term" value="F:GTP cyclohydrolase II activity"/>
    <property type="evidence" value="ECO:0007669"/>
    <property type="project" value="UniProtKB-UniRule"/>
</dbReference>
<reference evidence="13 14" key="1">
    <citation type="submission" date="2020-10" db="EMBL/GenBank/DDBJ databases">
        <title>Connecting structure to function with the recovery of over 1000 high-quality activated sludge metagenome-assembled genomes encoding full-length rRNA genes using long-read sequencing.</title>
        <authorList>
            <person name="Singleton C.M."/>
            <person name="Petriglieri F."/>
            <person name="Kristensen J.M."/>
            <person name="Kirkegaard R.H."/>
            <person name="Michaelsen T.Y."/>
            <person name="Andersen M.H."/>
            <person name="Karst S.M."/>
            <person name="Dueholm M.S."/>
            <person name="Nielsen P.H."/>
            <person name="Albertsen M."/>
        </authorList>
    </citation>
    <scope>NUCLEOTIDE SEQUENCE [LARGE SCALE GENOMIC DNA]</scope>
    <source>
        <strain evidence="13">Ribe_18-Q3-R11-54_MAXAC.273</strain>
    </source>
</reference>